<dbReference type="InterPro" id="IPR025886">
    <property type="entry name" value="PP2-like"/>
</dbReference>
<dbReference type="PROSITE" id="PS50181">
    <property type="entry name" value="FBOX"/>
    <property type="match status" value="1"/>
</dbReference>
<evidence type="ECO:0000259" key="1">
    <source>
        <dbReference type="PROSITE" id="PS50181"/>
    </source>
</evidence>
<evidence type="ECO:0000313" key="2">
    <source>
        <dbReference type="EMBL" id="AWL54293.1"/>
    </source>
</evidence>
<dbReference type="EMBL" id="MF362966">
    <property type="protein sequence ID" value="AWL54293.1"/>
    <property type="molecule type" value="Genomic_DNA"/>
</dbReference>
<dbReference type="PANTHER" id="PTHR32278:SF111">
    <property type="entry name" value="F-BOX PROTEIN PP2-B12-RELATED"/>
    <property type="match status" value="1"/>
</dbReference>
<dbReference type="PANTHER" id="PTHR32278">
    <property type="entry name" value="F-BOX DOMAIN-CONTAINING PROTEIN"/>
    <property type="match status" value="1"/>
</dbReference>
<sequence length="274" mass="31584">MEEKGLMDSAELISNISALPEDCISHILSFTSPRDACRCAAVSSKFRSAATSDSVWQRFLPSGWEDTASSLTFASKKDLFFRLSNGFALEKWNDKIWCMLGPGELSITWHDYPIDDEQFLGYLPDYEPLTSRFTETPHIKKTTGMSIKGRINLRILSPYTHYVAYFVYVPRFYIFDYHEVRVSVKFISEGVEEELTNYIVDKEVYGHPPLEGFGYVHPRKRDDGWTEVEMGEFFTGDDHQDDEVEVRLWETDRYGASSNGLFLQGIEFRPKEIA</sequence>
<dbReference type="SMART" id="SM00256">
    <property type="entry name" value="FBOX"/>
    <property type="match status" value="1"/>
</dbReference>
<accession>A0A2Z3EXR0</accession>
<gene>
    <name evidence="2" type="primary">PP2-8</name>
</gene>
<dbReference type="SUPFAM" id="SSF81383">
    <property type="entry name" value="F-box domain"/>
    <property type="match status" value="1"/>
</dbReference>
<organism evidence="2">
    <name type="scientific">Boehmeria nivea</name>
    <name type="common">Chinese grass</name>
    <name type="synonym">Urtica nivea</name>
    <dbReference type="NCBI Taxonomy" id="83906"/>
    <lineage>
        <taxon>Eukaryota</taxon>
        <taxon>Viridiplantae</taxon>
        <taxon>Streptophyta</taxon>
        <taxon>Embryophyta</taxon>
        <taxon>Tracheophyta</taxon>
        <taxon>Spermatophyta</taxon>
        <taxon>Magnoliopsida</taxon>
        <taxon>eudicotyledons</taxon>
        <taxon>Gunneridae</taxon>
        <taxon>Pentapetalae</taxon>
        <taxon>rosids</taxon>
        <taxon>fabids</taxon>
        <taxon>Rosales</taxon>
        <taxon>Urticaceae</taxon>
        <taxon>Boehmeria</taxon>
    </lineage>
</organism>
<dbReference type="Gene3D" id="1.20.1280.50">
    <property type="match status" value="1"/>
</dbReference>
<dbReference type="InterPro" id="IPR001810">
    <property type="entry name" value="F-box_dom"/>
</dbReference>
<reference evidence="2" key="1">
    <citation type="submission" date="2017-06" db="EMBL/GenBank/DDBJ databases">
        <title>Cloning and expression analysis of the phloem protein 2 (PP2) genes from ramie (Boehmeria nivea L. Gaud).</title>
        <authorList>
            <person name="Guo P."/>
        </authorList>
    </citation>
    <scope>NUCLEOTIDE SEQUENCE</scope>
</reference>
<dbReference type="Pfam" id="PF14299">
    <property type="entry name" value="PP2"/>
    <property type="match status" value="1"/>
</dbReference>
<feature type="domain" description="F-box" evidence="1">
    <location>
        <begin position="13"/>
        <end position="59"/>
    </location>
</feature>
<dbReference type="Pfam" id="PF12937">
    <property type="entry name" value="F-box-like"/>
    <property type="match status" value="1"/>
</dbReference>
<name>A0A2Z3EXR0_BOENI</name>
<protein>
    <submittedName>
        <fullName evidence="2">Phloem protein 2-8</fullName>
    </submittedName>
</protein>
<proteinExistence type="predicted"/>
<dbReference type="AlphaFoldDB" id="A0A2Z3EXR0"/>
<dbReference type="CDD" id="cd22162">
    <property type="entry name" value="F-box_AtSKIP3-like"/>
    <property type="match status" value="1"/>
</dbReference>
<dbReference type="InterPro" id="IPR036047">
    <property type="entry name" value="F-box-like_dom_sf"/>
</dbReference>